<dbReference type="AlphaFoldDB" id="A0A849HCR3"/>
<feature type="transmembrane region" description="Helical" evidence="6">
    <location>
        <begin position="32"/>
        <end position="52"/>
    </location>
</feature>
<evidence type="ECO:0000256" key="6">
    <source>
        <dbReference type="SAM" id="Phobius"/>
    </source>
</evidence>
<feature type="transmembrane region" description="Helical" evidence="6">
    <location>
        <begin position="197"/>
        <end position="220"/>
    </location>
</feature>
<keyword evidence="4 6" id="KW-1133">Transmembrane helix</keyword>
<comment type="caution">
    <text evidence="8">The sequence shown here is derived from an EMBL/GenBank/DDBJ whole genome shotgun (WGS) entry which is preliminary data.</text>
</comment>
<feature type="transmembrane region" description="Helical" evidence="6">
    <location>
        <begin position="108"/>
        <end position="126"/>
    </location>
</feature>
<feature type="transmembrane region" description="Helical" evidence="6">
    <location>
        <begin position="64"/>
        <end position="88"/>
    </location>
</feature>
<evidence type="ECO:0000256" key="3">
    <source>
        <dbReference type="ARBA" id="ARBA00022692"/>
    </source>
</evidence>
<feature type="transmembrane region" description="Helical" evidence="6">
    <location>
        <begin position="232"/>
        <end position="252"/>
    </location>
</feature>
<dbReference type="Pfam" id="PF05425">
    <property type="entry name" value="CopD"/>
    <property type="match status" value="1"/>
</dbReference>
<feature type="transmembrane region" description="Helical" evidence="6">
    <location>
        <begin position="165"/>
        <end position="185"/>
    </location>
</feature>
<dbReference type="PANTHER" id="PTHR34820">
    <property type="entry name" value="INNER MEMBRANE PROTEIN YEBZ"/>
    <property type="match status" value="1"/>
</dbReference>
<organism evidence="8 9">
    <name type="scientific">Knoellia koreensis</name>
    <dbReference type="NCBI Taxonomy" id="2730921"/>
    <lineage>
        <taxon>Bacteria</taxon>
        <taxon>Bacillati</taxon>
        <taxon>Actinomycetota</taxon>
        <taxon>Actinomycetes</taxon>
        <taxon>Micrococcales</taxon>
        <taxon>Intrasporangiaceae</taxon>
        <taxon>Knoellia</taxon>
    </lineage>
</organism>
<dbReference type="InterPro" id="IPR008457">
    <property type="entry name" value="Cu-R_CopD_dom"/>
</dbReference>
<evidence type="ECO:0000313" key="9">
    <source>
        <dbReference type="Proteomes" id="UP000588586"/>
    </source>
</evidence>
<dbReference type="PANTHER" id="PTHR34820:SF4">
    <property type="entry name" value="INNER MEMBRANE PROTEIN YEBZ"/>
    <property type="match status" value="1"/>
</dbReference>
<sequence>MLLLLLTSGPPPTGELVDPGPVTRWGLPPARAVRDVVAALTVGFFVAAACILPGRARSTAVRAGAVAGTAWVGAGLVVLVLTLSDIAGVPSSQLGSGVLLDFVTAFDIGRAMVASMVLTSLAVVAARLGADGWAAVLAVLALAPLALTGHAAGSANHELGVNSQFGHLVGVSVWMGGLVAMVVVARQLGDDLSVAAGRWSTVALAAYLLVAVSGLGASLARLDSWSALGSTYGVLLLVKVALFLLLGVAGWWHRRHVLARAGKSLQRKAFLRLAGFEVVVMAVAVGFATALSRTPPPVGADPDESTAEALLGETMPPALGADLHWLTQWRIDSLWVPVSVVAVALYAVGVRRLRLRGDRWPMGRTVAWMLGWTAMVVATSASPGVYARLLFSMHMVQHMTIALLVPSLLVFGAPVTLAMRALPARRDGTRGPREWLLAIVHSRALAFLGNPMVAAGLFVASMGVFYYSPLFELALRTHSGHVLMTVHFLLSGYLLASAVVGVDPGPSRPAYPFRLVLITATFGFHALFAVSLMASSEVLARDWFSVLPRVTSATLKADQDLGAQLGWALGDYPVAILAAAMAISWIRADSREARRYDRKAARDGDADLAAYNEHLQRLGEQTRRTRDTRSTKV</sequence>
<dbReference type="EMBL" id="JABEPQ010000001">
    <property type="protein sequence ID" value="NNM44474.1"/>
    <property type="molecule type" value="Genomic_DNA"/>
</dbReference>
<evidence type="ECO:0000256" key="5">
    <source>
        <dbReference type="ARBA" id="ARBA00023136"/>
    </source>
</evidence>
<dbReference type="GO" id="GO:0005886">
    <property type="term" value="C:plasma membrane"/>
    <property type="evidence" value="ECO:0007669"/>
    <property type="project" value="UniProtKB-SubCell"/>
</dbReference>
<accession>A0A849HCR3</accession>
<evidence type="ECO:0000256" key="4">
    <source>
        <dbReference type="ARBA" id="ARBA00022989"/>
    </source>
</evidence>
<protein>
    <submittedName>
        <fullName evidence="8">Bifunctional copper resistance protein CopD/cytochrome c oxidase assembly protein</fullName>
    </submittedName>
</protein>
<evidence type="ECO:0000256" key="2">
    <source>
        <dbReference type="ARBA" id="ARBA00022475"/>
    </source>
</evidence>
<evidence type="ECO:0000259" key="7">
    <source>
        <dbReference type="Pfam" id="PF05425"/>
    </source>
</evidence>
<proteinExistence type="predicted"/>
<dbReference type="GO" id="GO:0006825">
    <property type="term" value="P:copper ion transport"/>
    <property type="evidence" value="ECO:0007669"/>
    <property type="project" value="InterPro"/>
</dbReference>
<keyword evidence="5 6" id="KW-0472">Membrane</keyword>
<keyword evidence="9" id="KW-1185">Reference proteome</keyword>
<reference evidence="8 9" key="1">
    <citation type="submission" date="2020-04" db="EMBL/GenBank/DDBJ databases">
        <title>Knoellia sp. isolate from air conditioner.</title>
        <authorList>
            <person name="Chea S."/>
            <person name="Kim D.-U."/>
        </authorList>
    </citation>
    <scope>NUCLEOTIDE SEQUENCE [LARGE SCALE GENOMIC DNA]</scope>
    <source>
        <strain evidence="8 9">DB2414S</strain>
    </source>
</reference>
<name>A0A849HCR3_9MICO</name>
<feature type="transmembrane region" description="Helical" evidence="6">
    <location>
        <begin position="273"/>
        <end position="292"/>
    </location>
</feature>
<feature type="transmembrane region" description="Helical" evidence="6">
    <location>
        <begin position="480"/>
        <end position="501"/>
    </location>
</feature>
<keyword evidence="2" id="KW-1003">Cell membrane</keyword>
<dbReference type="Pfam" id="PF09678">
    <property type="entry name" value="Caa3_CtaG"/>
    <property type="match status" value="1"/>
</dbReference>
<feature type="transmembrane region" description="Helical" evidence="6">
    <location>
        <begin position="334"/>
        <end position="353"/>
    </location>
</feature>
<feature type="transmembrane region" description="Helical" evidence="6">
    <location>
        <begin position="565"/>
        <end position="586"/>
    </location>
</feature>
<feature type="transmembrane region" description="Helical" evidence="6">
    <location>
        <begin position="365"/>
        <end position="387"/>
    </location>
</feature>
<gene>
    <name evidence="8" type="ORF">HJG52_00430</name>
</gene>
<feature type="transmembrane region" description="Helical" evidence="6">
    <location>
        <begin position="133"/>
        <end position="153"/>
    </location>
</feature>
<evidence type="ECO:0000256" key="1">
    <source>
        <dbReference type="ARBA" id="ARBA00004651"/>
    </source>
</evidence>
<feature type="domain" description="Copper resistance protein D" evidence="7">
    <location>
        <begin position="195"/>
        <end position="291"/>
    </location>
</feature>
<keyword evidence="3 6" id="KW-0812">Transmembrane</keyword>
<feature type="transmembrane region" description="Helical" evidence="6">
    <location>
        <begin position="444"/>
        <end position="468"/>
    </location>
</feature>
<comment type="subcellular location">
    <subcellularLocation>
        <location evidence="1">Cell membrane</location>
        <topology evidence="1">Multi-pass membrane protein</topology>
    </subcellularLocation>
</comment>
<dbReference type="InterPro" id="IPR019108">
    <property type="entry name" value="Caa3_assmbl_CtaG-rel"/>
</dbReference>
<evidence type="ECO:0000313" key="8">
    <source>
        <dbReference type="EMBL" id="NNM44474.1"/>
    </source>
</evidence>
<dbReference type="Proteomes" id="UP000588586">
    <property type="component" value="Unassembled WGS sequence"/>
</dbReference>
<feature type="transmembrane region" description="Helical" evidence="6">
    <location>
        <begin position="513"/>
        <end position="534"/>
    </location>
</feature>
<dbReference type="InterPro" id="IPR032694">
    <property type="entry name" value="CopC/D"/>
</dbReference>
<feature type="transmembrane region" description="Helical" evidence="6">
    <location>
        <begin position="399"/>
        <end position="423"/>
    </location>
</feature>